<sequence length="103" mass="11544">MSRNKETLVGKLVSNAKQSLSQYQCLLGTYYVDGNMCDEIFRRKIVCYNARLGIFPGIVIIRLRNHVISVATTLMIARENILAQQVDLVVLATGNTKSHPYGE</sequence>
<evidence type="ECO:0000313" key="2">
    <source>
        <dbReference type="Proteomes" id="UP000663852"/>
    </source>
</evidence>
<gene>
    <name evidence="1" type="ORF">EDS130_LOCUS3555</name>
</gene>
<reference evidence="1" key="1">
    <citation type="submission" date="2021-02" db="EMBL/GenBank/DDBJ databases">
        <authorList>
            <person name="Nowell W R."/>
        </authorList>
    </citation>
    <scope>NUCLEOTIDE SEQUENCE</scope>
</reference>
<evidence type="ECO:0000313" key="1">
    <source>
        <dbReference type="EMBL" id="CAF0775618.1"/>
    </source>
</evidence>
<dbReference type="AlphaFoldDB" id="A0A813R2J8"/>
<protein>
    <submittedName>
        <fullName evidence="1">Uncharacterized protein</fullName>
    </submittedName>
</protein>
<accession>A0A813R2J8</accession>
<comment type="caution">
    <text evidence="1">The sequence shown here is derived from an EMBL/GenBank/DDBJ whole genome shotgun (WGS) entry which is preliminary data.</text>
</comment>
<proteinExistence type="predicted"/>
<dbReference type="EMBL" id="CAJNOJ010000009">
    <property type="protein sequence ID" value="CAF0775618.1"/>
    <property type="molecule type" value="Genomic_DNA"/>
</dbReference>
<dbReference type="Proteomes" id="UP000663852">
    <property type="component" value="Unassembled WGS sequence"/>
</dbReference>
<name>A0A813R2J8_ADIRI</name>
<organism evidence="1 2">
    <name type="scientific">Adineta ricciae</name>
    <name type="common">Rotifer</name>
    <dbReference type="NCBI Taxonomy" id="249248"/>
    <lineage>
        <taxon>Eukaryota</taxon>
        <taxon>Metazoa</taxon>
        <taxon>Spiralia</taxon>
        <taxon>Gnathifera</taxon>
        <taxon>Rotifera</taxon>
        <taxon>Eurotatoria</taxon>
        <taxon>Bdelloidea</taxon>
        <taxon>Adinetida</taxon>
        <taxon>Adinetidae</taxon>
        <taxon>Adineta</taxon>
    </lineage>
</organism>